<proteinExistence type="predicted"/>
<dbReference type="PANTHER" id="PTHR32308:SF10">
    <property type="entry name" value="CITRATE LYASE SUBUNIT BETA"/>
    <property type="match status" value="1"/>
</dbReference>
<feature type="binding site" evidence="4">
    <location>
        <position position="130"/>
    </location>
    <ligand>
        <name>substrate</name>
    </ligand>
</feature>
<name>A0AA41QCZ8_9MICO</name>
<evidence type="ECO:0000313" key="7">
    <source>
        <dbReference type="EMBL" id="MCF4121174.1"/>
    </source>
</evidence>
<feature type="binding site" evidence="5">
    <location>
        <position position="130"/>
    </location>
    <ligand>
        <name>Mg(2+)</name>
        <dbReference type="ChEBI" id="CHEBI:18420"/>
    </ligand>
</feature>
<comment type="cofactor">
    <cofactor evidence="1">
        <name>Mg(2+)</name>
        <dbReference type="ChEBI" id="CHEBI:18420"/>
    </cofactor>
</comment>
<feature type="binding site" evidence="5">
    <location>
        <position position="156"/>
    </location>
    <ligand>
        <name>Mg(2+)</name>
        <dbReference type="ChEBI" id="CHEBI:18420"/>
    </ligand>
</feature>
<evidence type="ECO:0000256" key="5">
    <source>
        <dbReference type="PIRSR" id="PIRSR015582-2"/>
    </source>
</evidence>
<gene>
    <name evidence="7" type="ORF">L1785_09285</name>
</gene>
<comment type="caution">
    <text evidence="7">The sequence shown here is derived from an EMBL/GenBank/DDBJ whole genome shotgun (WGS) entry which is preliminary data.</text>
</comment>
<dbReference type="InterPro" id="IPR011206">
    <property type="entry name" value="Citrate_lyase_beta/mcl1/mcl2"/>
</dbReference>
<dbReference type="GO" id="GO:0016829">
    <property type="term" value="F:lyase activity"/>
    <property type="evidence" value="ECO:0007669"/>
    <property type="project" value="UniProtKB-KW"/>
</dbReference>
<dbReference type="PANTHER" id="PTHR32308">
    <property type="entry name" value="LYASE BETA SUBUNIT, PUTATIVE (AFU_ORTHOLOGUE AFUA_4G13030)-RELATED"/>
    <property type="match status" value="1"/>
</dbReference>
<protein>
    <submittedName>
        <fullName evidence="7">Aldolase/citrate lyase family protein</fullName>
    </submittedName>
</protein>
<dbReference type="Pfam" id="PF03328">
    <property type="entry name" value="HpcH_HpaI"/>
    <property type="match status" value="1"/>
</dbReference>
<dbReference type="InterPro" id="IPR015813">
    <property type="entry name" value="Pyrv/PenolPyrv_kinase-like_dom"/>
</dbReference>
<organism evidence="7 8">
    <name type="scientific">Antribacter soli</name>
    <dbReference type="NCBI Taxonomy" id="2910976"/>
    <lineage>
        <taxon>Bacteria</taxon>
        <taxon>Bacillati</taxon>
        <taxon>Actinomycetota</taxon>
        <taxon>Actinomycetes</taxon>
        <taxon>Micrococcales</taxon>
        <taxon>Promicromonosporaceae</taxon>
        <taxon>Antribacter</taxon>
    </lineage>
</organism>
<keyword evidence="7" id="KW-0456">Lyase</keyword>
<dbReference type="GO" id="GO:0006107">
    <property type="term" value="P:oxaloacetate metabolic process"/>
    <property type="evidence" value="ECO:0007669"/>
    <property type="project" value="TreeGrafter"/>
</dbReference>
<keyword evidence="3 5" id="KW-0460">Magnesium</keyword>
<dbReference type="Proteomes" id="UP001165405">
    <property type="component" value="Unassembled WGS sequence"/>
</dbReference>
<dbReference type="AlphaFoldDB" id="A0AA41QCZ8"/>
<evidence type="ECO:0000256" key="1">
    <source>
        <dbReference type="ARBA" id="ARBA00001946"/>
    </source>
</evidence>
<dbReference type="InterPro" id="IPR005000">
    <property type="entry name" value="Aldolase/citrate-lyase_domain"/>
</dbReference>
<dbReference type="EMBL" id="JAKGSG010000026">
    <property type="protein sequence ID" value="MCF4121174.1"/>
    <property type="molecule type" value="Genomic_DNA"/>
</dbReference>
<dbReference type="InterPro" id="IPR040442">
    <property type="entry name" value="Pyrv_kinase-like_dom_sf"/>
</dbReference>
<dbReference type="SUPFAM" id="SSF51621">
    <property type="entry name" value="Phosphoenolpyruvate/pyruvate domain"/>
    <property type="match status" value="1"/>
</dbReference>
<keyword evidence="8" id="KW-1185">Reference proteome</keyword>
<reference evidence="7" key="1">
    <citation type="submission" date="2022-01" db="EMBL/GenBank/DDBJ databases">
        <title>Antribacter sp. nov., isolated from Guizhou of China.</title>
        <authorList>
            <person name="Chengliang C."/>
            <person name="Ya Z."/>
        </authorList>
    </citation>
    <scope>NUCLEOTIDE SEQUENCE</scope>
    <source>
        <strain evidence="7">KLBMP 9083</strain>
    </source>
</reference>
<feature type="binding site" evidence="4">
    <location>
        <position position="76"/>
    </location>
    <ligand>
        <name>substrate</name>
    </ligand>
</feature>
<evidence type="ECO:0000256" key="2">
    <source>
        <dbReference type="ARBA" id="ARBA00022723"/>
    </source>
</evidence>
<dbReference type="PIRSF" id="PIRSF015582">
    <property type="entry name" value="Cit_lyase_B"/>
    <property type="match status" value="1"/>
</dbReference>
<evidence type="ECO:0000259" key="6">
    <source>
        <dbReference type="Pfam" id="PF03328"/>
    </source>
</evidence>
<sequence length="283" mass="30318">MSERRATREKSRVAPDYARSWLLLSALRDDDFDRAQLSRADQIVLDCEDAIDDSLKDEARDRVIAWFKGGGSAWVRINDRHSAAWADDVALLRDIDGLAGVMLAKTESADDVIDTAQRLGGDIPVVPLVESALGIEEAVSIARARGTFRLAFGSGDYRRDTGAANEPIAMAYPRSRLVAASRVGGLPGPVDGPTVGTAHALLREQSGDAVALGMTGKLCLDLEQPAVINECYSPSPSDVAWAVDFLADFEAAGSVIRDGSDKPRLARAQVIKGRAELFGINPS</sequence>
<dbReference type="Gene3D" id="3.20.20.60">
    <property type="entry name" value="Phosphoenolpyruvate-binding domains"/>
    <property type="match status" value="1"/>
</dbReference>
<evidence type="ECO:0000256" key="4">
    <source>
        <dbReference type="PIRSR" id="PIRSR015582-1"/>
    </source>
</evidence>
<feature type="domain" description="HpcH/HpaI aldolase/citrate lyase" evidence="6">
    <location>
        <begin position="31"/>
        <end position="220"/>
    </location>
</feature>
<dbReference type="GO" id="GO:0000287">
    <property type="term" value="F:magnesium ion binding"/>
    <property type="evidence" value="ECO:0007669"/>
    <property type="project" value="TreeGrafter"/>
</dbReference>
<keyword evidence="2 5" id="KW-0479">Metal-binding</keyword>
<accession>A0AA41QCZ8</accession>
<evidence type="ECO:0000313" key="8">
    <source>
        <dbReference type="Proteomes" id="UP001165405"/>
    </source>
</evidence>
<evidence type="ECO:0000256" key="3">
    <source>
        <dbReference type="ARBA" id="ARBA00022842"/>
    </source>
</evidence>